<sequence length="99" mass="11037">MMSKKSRIWGFRLGICINTQSPALQMPTRAIAHTTLDALQMIGWSGHRPSAGFRSARRKVWGKGGKHQQHSGGSKYHTRPSYDKPASMEGWEKVGDKAD</sequence>
<proteinExistence type="predicted"/>
<dbReference type="Proteomes" id="UP001313282">
    <property type="component" value="Unassembled WGS sequence"/>
</dbReference>
<evidence type="ECO:0000313" key="2">
    <source>
        <dbReference type="EMBL" id="KAK6352033.1"/>
    </source>
</evidence>
<feature type="compositionally biased region" description="Basic residues" evidence="1">
    <location>
        <begin position="55"/>
        <end position="69"/>
    </location>
</feature>
<accession>A0AAN8N6X0</accession>
<reference evidence="2 3" key="1">
    <citation type="submission" date="2019-10" db="EMBL/GenBank/DDBJ databases">
        <authorList>
            <person name="Palmer J.M."/>
        </authorList>
    </citation>
    <scope>NUCLEOTIDE SEQUENCE [LARGE SCALE GENOMIC DNA]</scope>
    <source>
        <strain evidence="2 3">TWF718</strain>
    </source>
</reference>
<dbReference type="AlphaFoldDB" id="A0AAN8N6X0"/>
<keyword evidence="3" id="KW-1185">Reference proteome</keyword>
<feature type="compositionally biased region" description="Basic and acidic residues" evidence="1">
    <location>
        <begin position="90"/>
        <end position="99"/>
    </location>
</feature>
<feature type="region of interest" description="Disordered" evidence="1">
    <location>
        <begin position="48"/>
        <end position="99"/>
    </location>
</feature>
<name>A0AAN8N6X0_9PEZI</name>
<protein>
    <submittedName>
        <fullName evidence="2">Uncharacterized protein</fullName>
    </submittedName>
</protein>
<evidence type="ECO:0000313" key="3">
    <source>
        <dbReference type="Proteomes" id="UP001313282"/>
    </source>
</evidence>
<gene>
    <name evidence="2" type="ORF">TWF718_005182</name>
</gene>
<comment type="caution">
    <text evidence="2">The sequence shown here is derived from an EMBL/GenBank/DDBJ whole genome shotgun (WGS) entry which is preliminary data.</text>
</comment>
<organism evidence="2 3">
    <name type="scientific">Orbilia javanica</name>
    <dbReference type="NCBI Taxonomy" id="47235"/>
    <lineage>
        <taxon>Eukaryota</taxon>
        <taxon>Fungi</taxon>
        <taxon>Dikarya</taxon>
        <taxon>Ascomycota</taxon>
        <taxon>Pezizomycotina</taxon>
        <taxon>Orbiliomycetes</taxon>
        <taxon>Orbiliales</taxon>
        <taxon>Orbiliaceae</taxon>
        <taxon>Orbilia</taxon>
    </lineage>
</organism>
<dbReference type="EMBL" id="JAVHNR010000002">
    <property type="protein sequence ID" value="KAK6352033.1"/>
    <property type="molecule type" value="Genomic_DNA"/>
</dbReference>
<evidence type="ECO:0000256" key="1">
    <source>
        <dbReference type="SAM" id="MobiDB-lite"/>
    </source>
</evidence>